<protein>
    <recommendedName>
        <fullName evidence="2">DUF6532 domain-containing protein</fullName>
    </recommendedName>
</protein>
<feature type="compositionally biased region" description="Basic residues" evidence="1">
    <location>
        <begin position="108"/>
        <end position="120"/>
    </location>
</feature>
<feature type="region of interest" description="Disordered" evidence="1">
    <location>
        <begin position="1"/>
        <end position="130"/>
    </location>
</feature>
<keyword evidence="4" id="KW-1185">Reference proteome</keyword>
<dbReference type="Pfam" id="PF20149">
    <property type="entry name" value="DUF6532"/>
    <property type="match status" value="1"/>
</dbReference>
<gene>
    <name evidence="3" type="ORF">CVT26_001355</name>
</gene>
<name>A0A409WBH2_9AGAR</name>
<feature type="compositionally biased region" description="Basic and acidic residues" evidence="1">
    <location>
        <begin position="121"/>
        <end position="130"/>
    </location>
</feature>
<comment type="caution">
    <text evidence="3">The sequence shown here is derived from an EMBL/GenBank/DDBJ whole genome shotgun (WGS) entry which is preliminary data.</text>
</comment>
<feature type="compositionally biased region" description="Polar residues" evidence="1">
    <location>
        <begin position="57"/>
        <end position="70"/>
    </location>
</feature>
<feature type="compositionally biased region" description="Polar residues" evidence="1">
    <location>
        <begin position="551"/>
        <end position="567"/>
    </location>
</feature>
<dbReference type="AlphaFoldDB" id="A0A409WBH2"/>
<dbReference type="EMBL" id="NHYE01005221">
    <property type="protein sequence ID" value="PPQ75856.1"/>
    <property type="molecule type" value="Genomic_DNA"/>
</dbReference>
<feature type="domain" description="DUF6532" evidence="2">
    <location>
        <begin position="248"/>
        <end position="431"/>
    </location>
</feature>
<proteinExistence type="predicted"/>
<evidence type="ECO:0000313" key="4">
    <source>
        <dbReference type="Proteomes" id="UP000284706"/>
    </source>
</evidence>
<dbReference type="InterPro" id="IPR045341">
    <property type="entry name" value="DUF6532"/>
</dbReference>
<feature type="region of interest" description="Disordered" evidence="1">
    <location>
        <begin position="497"/>
        <end position="519"/>
    </location>
</feature>
<organism evidence="3 4">
    <name type="scientific">Gymnopilus dilepis</name>
    <dbReference type="NCBI Taxonomy" id="231916"/>
    <lineage>
        <taxon>Eukaryota</taxon>
        <taxon>Fungi</taxon>
        <taxon>Dikarya</taxon>
        <taxon>Basidiomycota</taxon>
        <taxon>Agaricomycotina</taxon>
        <taxon>Agaricomycetes</taxon>
        <taxon>Agaricomycetidae</taxon>
        <taxon>Agaricales</taxon>
        <taxon>Agaricineae</taxon>
        <taxon>Hymenogastraceae</taxon>
        <taxon>Gymnopilus</taxon>
    </lineage>
</organism>
<feature type="compositionally biased region" description="Basic and acidic residues" evidence="1">
    <location>
        <begin position="97"/>
        <end position="107"/>
    </location>
</feature>
<reference evidence="3 4" key="1">
    <citation type="journal article" date="2018" name="Evol. Lett.">
        <title>Horizontal gene cluster transfer increased hallucinogenic mushroom diversity.</title>
        <authorList>
            <person name="Reynolds H.T."/>
            <person name="Vijayakumar V."/>
            <person name="Gluck-Thaler E."/>
            <person name="Korotkin H.B."/>
            <person name="Matheny P.B."/>
            <person name="Slot J.C."/>
        </authorList>
    </citation>
    <scope>NUCLEOTIDE SEQUENCE [LARGE SCALE GENOMIC DNA]</scope>
    <source>
        <strain evidence="3 4">SRW20</strain>
    </source>
</reference>
<feature type="region of interest" description="Disordered" evidence="1">
    <location>
        <begin position="538"/>
        <end position="569"/>
    </location>
</feature>
<feature type="compositionally biased region" description="Low complexity" evidence="1">
    <location>
        <begin position="31"/>
        <end position="45"/>
    </location>
</feature>
<evidence type="ECO:0000313" key="3">
    <source>
        <dbReference type="EMBL" id="PPQ75856.1"/>
    </source>
</evidence>
<accession>A0A409WBH2</accession>
<dbReference type="Proteomes" id="UP000284706">
    <property type="component" value="Unassembled WGS sequence"/>
</dbReference>
<evidence type="ECO:0000256" key="1">
    <source>
        <dbReference type="SAM" id="MobiDB-lite"/>
    </source>
</evidence>
<feature type="compositionally biased region" description="Polar residues" evidence="1">
    <location>
        <begin position="1"/>
        <end position="12"/>
    </location>
</feature>
<dbReference type="InParanoid" id="A0A409WBH2"/>
<feature type="compositionally biased region" description="Pro residues" evidence="1">
    <location>
        <begin position="510"/>
        <end position="519"/>
    </location>
</feature>
<sequence>MSWYTGNSQGPSNIIPGGAPPLDDPESYLQLPPTTVPRRPFRFLTSAPYGLPLSRSRPPSTVTSDITVSDISRPAVDRTPSGGKDTSKAVQPLLTRTDGDISDDRVRKSQVKKGKKRAKAKEKAAAAEEARDSAIDTDEWVFIFDDIGAEDAEFQEGTKELDTPFKGHPTTNYIIHKAWQIYRTICSTSSKISPFFYVANSARLDYDRAAEKSFLWARDRVFDMASKPGSRIQLESGLDLKRLRILKPTSEDLYQIHLSLGPFRSNHFAHLKKRVDDACQHLLEHATDERKAAAAQHGLTYESYCGIKVTALIGPASTQPISADNPVSINGLLEHPVVPIAVQAVFFGKVGSDGEIIDKDGSTKLGRRFPHLFGLLNTKKEGRVLPITPLAYVLTLIYLYLSMCRTGTFKKAKLDVKVALAIFLSIYRQLDEDQKENGSTAKSYKLRERILRSNFRATFAKEVQDKDAMFGRLPIVPSSSPPVASEVAYTSIPPAKATTSTTSSMSSMPPSTPSVQPPPFQQNPPSLIHPKPRYGSMQATSTAWSMPPTAGPSSALRTYSQGSTGWTPSFPPQISVENTHTGSEYLQVPPSQPLPIFHMERSSLGESITQPQPTLWSEWSWEEYYRSNPDLGTVGEDGWGIGPEDLVQDLQSFSDPKLLSYGPGQPTFGLDQNLNFHMNL</sequence>
<evidence type="ECO:0000259" key="2">
    <source>
        <dbReference type="Pfam" id="PF20149"/>
    </source>
</evidence>
<feature type="compositionally biased region" description="Low complexity" evidence="1">
    <location>
        <begin position="497"/>
        <end position="509"/>
    </location>
</feature>